<reference evidence="1 2" key="1">
    <citation type="submission" date="2024-09" db="EMBL/GenBank/DDBJ databases">
        <authorList>
            <person name="Sun Q."/>
            <person name="Mori K."/>
        </authorList>
    </citation>
    <scope>NUCLEOTIDE SEQUENCE [LARGE SCALE GENOMIC DNA]</scope>
    <source>
        <strain evidence="1 2">CCM 7792</strain>
    </source>
</reference>
<protein>
    <submittedName>
        <fullName evidence="1">DUF1810 domain-containing protein</fullName>
    </submittedName>
</protein>
<dbReference type="SUPFAM" id="SSF140736">
    <property type="entry name" value="Rv1873-like"/>
    <property type="match status" value="1"/>
</dbReference>
<organism evidence="1 2">
    <name type="scientific">Massilia consociata</name>
    <dbReference type="NCBI Taxonomy" id="760117"/>
    <lineage>
        <taxon>Bacteria</taxon>
        <taxon>Pseudomonadati</taxon>
        <taxon>Pseudomonadota</taxon>
        <taxon>Betaproteobacteria</taxon>
        <taxon>Burkholderiales</taxon>
        <taxon>Oxalobacteraceae</taxon>
        <taxon>Telluria group</taxon>
        <taxon>Massilia</taxon>
    </lineage>
</organism>
<sequence>MGQAGEGQGGHIVDKEFDLERFVQAQEPVYGTVLKELRAGHKRSHWMWFIFPQIAGLGHSEMAQRYAIASGDEAAAYLAHPVLGKRLRECAGIVAGLDGLSAEEIFGHPDELKFRSSMTLFADVAPDEAVFQACIDKYFDGEPDDATLARL</sequence>
<dbReference type="Pfam" id="PF08837">
    <property type="entry name" value="DUF1810"/>
    <property type="match status" value="1"/>
</dbReference>
<evidence type="ECO:0000313" key="1">
    <source>
        <dbReference type="EMBL" id="MFC0250270.1"/>
    </source>
</evidence>
<comment type="caution">
    <text evidence="1">The sequence shown here is derived from an EMBL/GenBank/DDBJ whole genome shotgun (WGS) entry which is preliminary data.</text>
</comment>
<dbReference type="EMBL" id="JBHLWP010000001">
    <property type="protein sequence ID" value="MFC0250270.1"/>
    <property type="molecule type" value="Genomic_DNA"/>
</dbReference>
<dbReference type="InterPro" id="IPR036287">
    <property type="entry name" value="Rv1873-like_sf"/>
</dbReference>
<dbReference type="PIRSF" id="PIRSF008546">
    <property type="entry name" value="UCP008546"/>
    <property type="match status" value="1"/>
</dbReference>
<name>A0ABV6F9R3_9BURK</name>
<dbReference type="Proteomes" id="UP001589773">
    <property type="component" value="Unassembled WGS sequence"/>
</dbReference>
<evidence type="ECO:0000313" key="2">
    <source>
        <dbReference type="Proteomes" id="UP001589773"/>
    </source>
</evidence>
<accession>A0ABV6F9R3</accession>
<proteinExistence type="predicted"/>
<dbReference type="InterPro" id="IPR014937">
    <property type="entry name" value="DUF1810"/>
</dbReference>
<dbReference type="Gene3D" id="1.25.40.380">
    <property type="entry name" value="Protein of unknown function DUF1810"/>
    <property type="match status" value="1"/>
</dbReference>
<dbReference type="RefSeq" id="WP_379677026.1">
    <property type="nucleotide sequence ID" value="NZ_JBHLWP010000001.1"/>
</dbReference>
<gene>
    <name evidence="1" type="ORF">ACFFJK_00010</name>
</gene>
<keyword evidence="2" id="KW-1185">Reference proteome</keyword>